<dbReference type="ExpressionAtlas" id="A0A5S9Y7F2">
    <property type="expression patterns" value="differential"/>
</dbReference>
<evidence type="ECO:0000256" key="1">
    <source>
        <dbReference type="SAM" id="MobiDB-lite"/>
    </source>
</evidence>
<sequence length="333" mass="38093">MADEIWHDIQYMVLGRDDPELFVPQAAYGVVVAGNRLSLIARPLNIHAQHLRRVLRALPRSWGMASRVHGRIIDDRCIQFRFRSGIDLASVMLRGPWLFNQWFIALQRWEDDPRADFLTYIDLWVQVRGIPVLYVSTMTVRFIASTLGPVMGLDFDEETSTQIAFIRVKVRISITDRLRFFRRVRFESREGAMIGFEYERLHRICSNCCRINHDVDHCPYLAPQGNHHNDGAHVVDDEADVLMVPAPTSASPGLDLNEPAIEHLPSSVPLVSPKALSDDSTTPTAINDQSRYACGESSKRRKGKQIDLTPDKKKKQYRKDYGVRFYSESDNTP</sequence>
<accession>A0A5S9Y7F2</accession>
<feature type="compositionally biased region" description="Polar residues" evidence="1">
    <location>
        <begin position="278"/>
        <end position="290"/>
    </location>
</feature>
<dbReference type="AlphaFoldDB" id="A0A5S9Y7F2"/>
<dbReference type="Proteomes" id="UP000434276">
    <property type="component" value="Unassembled WGS sequence"/>
</dbReference>
<feature type="domain" description="Zinc knuckle CX2CX4HX4C" evidence="3">
    <location>
        <begin position="173"/>
        <end position="220"/>
    </location>
</feature>
<reference evidence="4 5" key="1">
    <citation type="submission" date="2019-12" db="EMBL/GenBank/DDBJ databases">
        <authorList>
            <person name="Jiao W.-B."/>
            <person name="Schneeberger K."/>
        </authorList>
    </citation>
    <scope>NUCLEOTIDE SEQUENCE [LARGE SCALE GENOMIC DNA]</scope>
    <source>
        <strain evidence="5">cv. C24</strain>
    </source>
</reference>
<dbReference type="OrthoDB" id="1083658at2759"/>
<dbReference type="InterPro" id="IPR025558">
    <property type="entry name" value="DUF4283"/>
</dbReference>
<organism evidence="4 5">
    <name type="scientific">Arabidopsis thaliana</name>
    <name type="common">Mouse-ear cress</name>
    <dbReference type="NCBI Taxonomy" id="3702"/>
    <lineage>
        <taxon>Eukaryota</taxon>
        <taxon>Viridiplantae</taxon>
        <taxon>Streptophyta</taxon>
        <taxon>Embryophyta</taxon>
        <taxon>Tracheophyta</taxon>
        <taxon>Spermatophyta</taxon>
        <taxon>Magnoliopsida</taxon>
        <taxon>eudicotyledons</taxon>
        <taxon>Gunneridae</taxon>
        <taxon>Pentapetalae</taxon>
        <taxon>rosids</taxon>
        <taxon>malvids</taxon>
        <taxon>Brassicales</taxon>
        <taxon>Brassicaceae</taxon>
        <taxon>Camelineae</taxon>
        <taxon>Arabidopsis</taxon>
    </lineage>
</organism>
<dbReference type="Pfam" id="PF14111">
    <property type="entry name" value="DUF4283"/>
    <property type="match status" value="1"/>
</dbReference>
<feature type="region of interest" description="Disordered" evidence="1">
    <location>
        <begin position="271"/>
        <end position="333"/>
    </location>
</feature>
<dbReference type="Pfam" id="PF14392">
    <property type="entry name" value="zf-CCHC_4"/>
    <property type="match status" value="1"/>
</dbReference>
<evidence type="ECO:0000259" key="3">
    <source>
        <dbReference type="Pfam" id="PF14392"/>
    </source>
</evidence>
<evidence type="ECO:0000313" key="5">
    <source>
        <dbReference type="Proteomes" id="UP000434276"/>
    </source>
</evidence>
<name>A0A5S9Y7F2_ARATH</name>
<protein>
    <recommendedName>
        <fullName evidence="6">DUF4283 domain-containing protein</fullName>
    </recommendedName>
</protein>
<dbReference type="PANTHER" id="PTHR31286">
    <property type="entry name" value="GLYCINE-RICH CELL WALL STRUCTURAL PROTEIN 1.8-LIKE"/>
    <property type="match status" value="1"/>
</dbReference>
<gene>
    <name evidence="4" type="ORF">C24_LOCUS23195</name>
</gene>
<feature type="domain" description="DUF4283" evidence="2">
    <location>
        <begin position="35"/>
        <end position="112"/>
    </location>
</feature>
<dbReference type="PANTHER" id="PTHR31286:SF162">
    <property type="entry name" value="DUF4283 DOMAIN-CONTAINING PROTEIN-RELATED"/>
    <property type="match status" value="1"/>
</dbReference>
<evidence type="ECO:0000313" key="4">
    <source>
        <dbReference type="EMBL" id="CAA0404822.1"/>
    </source>
</evidence>
<dbReference type="InterPro" id="IPR040256">
    <property type="entry name" value="At4g02000-like"/>
</dbReference>
<evidence type="ECO:0008006" key="6">
    <source>
        <dbReference type="Google" id="ProtNLM"/>
    </source>
</evidence>
<evidence type="ECO:0000259" key="2">
    <source>
        <dbReference type="Pfam" id="PF14111"/>
    </source>
</evidence>
<dbReference type="InterPro" id="IPR025836">
    <property type="entry name" value="Zn_knuckle_CX2CX4HX4C"/>
</dbReference>
<proteinExistence type="predicted"/>
<dbReference type="EMBL" id="CACSHJ010000096">
    <property type="protein sequence ID" value="CAA0404822.1"/>
    <property type="molecule type" value="Genomic_DNA"/>
</dbReference>